<evidence type="ECO:0000313" key="7">
    <source>
        <dbReference type="Proteomes" id="UP001139290"/>
    </source>
</evidence>
<evidence type="ECO:0000256" key="2">
    <source>
        <dbReference type="ARBA" id="ARBA00023125"/>
    </source>
</evidence>
<dbReference type="Pfam" id="PF07729">
    <property type="entry name" value="FCD"/>
    <property type="match status" value="1"/>
</dbReference>
<dbReference type="InterPro" id="IPR008920">
    <property type="entry name" value="TF_FadR/GntR_C"/>
</dbReference>
<evidence type="ECO:0000256" key="1">
    <source>
        <dbReference type="ARBA" id="ARBA00023015"/>
    </source>
</evidence>
<keyword evidence="2" id="KW-0238">DNA-binding</keyword>
<dbReference type="RefSeq" id="WP_151219414.1">
    <property type="nucleotide sequence ID" value="NZ_CP101036.1"/>
</dbReference>
<evidence type="ECO:0000259" key="4">
    <source>
        <dbReference type="SMART" id="SM00345"/>
    </source>
</evidence>
<name>A0ABT1B1K0_9ENTR</name>
<feature type="domain" description="HTH gntR-type" evidence="4">
    <location>
        <begin position="22"/>
        <end position="78"/>
    </location>
</feature>
<accession>A0ABT1B1K0</accession>
<dbReference type="SMART" id="SM00895">
    <property type="entry name" value="FCD"/>
    <property type="match status" value="1"/>
</dbReference>
<dbReference type="InterPro" id="IPR036388">
    <property type="entry name" value="WH-like_DNA-bd_sf"/>
</dbReference>
<comment type="caution">
    <text evidence="6">The sequence shown here is derived from an EMBL/GenBank/DDBJ whole genome shotgun (WGS) entry which is preliminary data.</text>
</comment>
<dbReference type="InterPro" id="IPR036390">
    <property type="entry name" value="WH_DNA-bd_sf"/>
</dbReference>
<dbReference type="PANTHER" id="PTHR43537:SF24">
    <property type="entry name" value="GLUCONATE OPERON TRANSCRIPTIONAL REPRESSOR"/>
    <property type="match status" value="1"/>
</dbReference>
<dbReference type="CDD" id="cd07377">
    <property type="entry name" value="WHTH_GntR"/>
    <property type="match status" value="1"/>
</dbReference>
<dbReference type="InterPro" id="IPR000524">
    <property type="entry name" value="Tscrpt_reg_HTH_GntR"/>
</dbReference>
<dbReference type="InterPro" id="IPR011711">
    <property type="entry name" value="GntR_C"/>
</dbReference>
<dbReference type="SUPFAM" id="SSF46785">
    <property type="entry name" value="Winged helix' DNA-binding domain"/>
    <property type="match status" value="1"/>
</dbReference>
<proteinExistence type="predicted"/>
<dbReference type="Proteomes" id="UP001139290">
    <property type="component" value="Unassembled WGS sequence"/>
</dbReference>
<keyword evidence="1" id="KW-0805">Transcription regulation</keyword>
<dbReference type="SMART" id="SM00345">
    <property type="entry name" value="HTH_GNTR"/>
    <property type="match status" value="1"/>
</dbReference>
<evidence type="ECO:0000313" key="6">
    <source>
        <dbReference type="EMBL" id="MCO5779754.1"/>
    </source>
</evidence>
<sequence>MYLIKHDYDPHQSQTMNISEKTYHQLKAKIIANELVGAISENELCQELNVSRTPLREALFRLMTEGWIEPSKNKTKTIKPITLSEIRDIFQIRKDIEIMVLNLSWENQDPQRYQTIKDKIEVGFHDSNVSLLLEADNELHEQMLSDCHNAIVTKTLTFMYDRLRMLRSDKMKNDSIIDSSKEHLKICAGIISRDIEQTREAIAHHVNNSYNRLFSSFK</sequence>
<evidence type="ECO:0000256" key="3">
    <source>
        <dbReference type="ARBA" id="ARBA00023163"/>
    </source>
</evidence>
<dbReference type="SUPFAM" id="SSF48008">
    <property type="entry name" value="GntR ligand-binding domain-like"/>
    <property type="match status" value="1"/>
</dbReference>
<keyword evidence="7" id="KW-1185">Reference proteome</keyword>
<gene>
    <name evidence="6" type="ORF">LOD26_00170</name>
</gene>
<dbReference type="Gene3D" id="1.20.120.530">
    <property type="entry name" value="GntR ligand-binding domain-like"/>
    <property type="match status" value="1"/>
</dbReference>
<dbReference type="Pfam" id="PF00392">
    <property type="entry name" value="GntR"/>
    <property type="match status" value="1"/>
</dbReference>
<organism evidence="6 7">
    <name type="scientific">Citrobacter meridianamericanus</name>
    <dbReference type="NCBI Taxonomy" id="2894201"/>
    <lineage>
        <taxon>Bacteria</taxon>
        <taxon>Pseudomonadati</taxon>
        <taxon>Pseudomonadota</taxon>
        <taxon>Gammaproteobacteria</taxon>
        <taxon>Enterobacterales</taxon>
        <taxon>Enterobacteriaceae</taxon>
        <taxon>Citrobacter</taxon>
    </lineage>
</organism>
<dbReference type="PRINTS" id="PR00035">
    <property type="entry name" value="HTHGNTR"/>
</dbReference>
<dbReference type="Gene3D" id="1.10.10.10">
    <property type="entry name" value="Winged helix-like DNA-binding domain superfamily/Winged helix DNA-binding domain"/>
    <property type="match status" value="1"/>
</dbReference>
<keyword evidence="3" id="KW-0804">Transcription</keyword>
<protein>
    <submittedName>
        <fullName evidence="6">GntR family transcriptional regulator</fullName>
    </submittedName>
</protein>
<dbReference type="PANTHER" id="PTHR43537">
    <property type="entry name" value="TRANSCRIPTIONAL REGULATOR, GNTR FAMILY"/>
    <property type="match status" value="1"/>
</dbReference>
<dbReference type="EMBL" id="JAJJVQ010000001">
    <property type="protein sequence ID" value="MCO5779754.1"/>
    <property type="molecule type" value="Genomic_DNA"/>
</dbReference>
<feature type="domain" description="GntR C-terminal" evidence="5">
    <location>
        <begin position="88"/>
        <end position="208"/>
    </location>
</feature>
<reference evidence="6" key="1">
    <citation type="submission" date="2021-11" db="EMBL/GenBank/DDBJ databases">
        <title>Citrobacter meridianamericanus sp. nov. isolated from soil.</title>
        <authorList>
            <person name="Furlan J.P.R."/>
            <person name="Stehling E.G."/>
        </authorList>
    </citation>
    <scope>NUCLEOTIDE SEQUENCE</scope>
    <source>
        <strain evidence="6">BR102</strain>
    </source>
</reference>
<evidence type="ECO:0000259" key="5">
    <source>
        <dbReference type="SMART" id="SM00895"/>
    </source>
</evidence>